<protein>
    <recommendedName>
        <fullName evidence="2">UPF0298 protein STRUR_1725</fullName>
    </recommendedName>
</protein>
<dbReference type="Proteomes" id="UP000005388">
    <property type="component" value="Unassembled WGS sequence"/>
</dbReference>
<dbReference type="PIRSF" id="PIRSF031653">
    <property type="entry name" value="UCP031653"/>
    <property type="match status" value="1"/>
</dbReference>
<reference evidence="3 4" key="1">
    <citation type="journal article" date="2014" name="Int. J. Syst. Evol. Microbiol.">
        <title>Phylogenomics and the dynamic genome evolution of the genus Streptococcus.</title>
        <authorList>
            <consortium name="The Broad Institute Genome Sequencing Platform"/>
            <person name="Richards V.P."/>
            <person name="Palmer S.R."/>
            <person name="Pavinski Bitar P.D."/>
            <person name="Qin X."/>
            <person name="Weinstock G.M."/>
            <person name="Highlander S.K."/>
            <person name="Town C.D."/>
            <person name="Burne R.A."/>
            <person name="Stanhope M.J."/>
        </authorList>
    </citation>
    <scope>NUCLEOTIDE SEQUENCE [LARGE SCALE GENOMIC DNA]</scope>
    <source>
        <strain evidence="3 4">2285-97</strain>
    </source>
</reference>
<sequence length="82" mass="9998">MFEKTKRVGLIVYLYYNRDARKLQKYGDFHYHSRKMRYILLYLNEDHLQETADEIAKLKFVKAVKPSYFEDIDQDFVGILTR</sequence>
<dbReference type="Pfam" id="PF09902">
    <property type="entry name" value="DUF2129"/>
    <property type="match status" value="1"/>
</dbReference>
<proteinExistence type="inferred from homology"/>
<organism evidence="3 4">
    <name type="scientific">Streptococcus urinalis 2285-97</name>
    <dbReference type="NCBI Taxonomy" id="764291"/>
    <lineage>
        <taxon>Bacteria</taxon>
        <taxon>Bacillati</taxon>
        <taxon>Bacillota</taxon>
        <taxon>Bacilli</taxon>
        <taxon>Lactobacillales</taxon>
        <taxon>Streptococcaceae</taxon>
        <taxon>Streptococcus</taxon>
    </lineage>
</organism>
<gene>
    <name evidence="3" type="ORF">STRUR_1725</name>
</gene>
<name>G5KCI6_9STRE</name>
<evidence type="ECO:0000313" key="3">
    <source>
        <dbReference type="EMBL" id="EHJ56631.1"/>
    </source>
</evidence>
<dbReference type="STRING" id="764291.STRUR_1725"/>
<dbReference type="InterPro" id="IPR016979">
    <property type="entry name" value="DUF2129"/>
</dbReference>
<dbReference type="HAMAP" id="MF_01126">
    <property type="entry name" value="UPF0298"/>
    <property type="match status" value="1"/>
</dbReference>
<comment type="subcellular location">
    <subcellularLocation>
        <location evidence="2">Cytoplasm</location>
    </subcellularLocation>
</comment>
<keyword evidence="4" id="KW-1185">Reference proteome</keyword>
<dbReference type="AlphaFoldDB" id="G5KCI6"/>
<dbReference type="EMBL" id="AEUZ02000001">
    <property type="protein sequence ID" value="EHJ56631.1"/>
    <property type="molecule type" value="Genomic_DNA"/>
</dbReference>
<dbReference type="GO" id="GO:0005737">
    <property type="term" value="C:cytoplasm"/>
    <property type="evidence" value="ECO:0007669"/>
    <property type="project" value="UniProtKB-SubCell"/>
</dbReference>
<evidence type="ECO:0000256" key="1">
    <source>
        <dbReference type="ARBA" id="ARBA00022490"/>
    </source>
</evidence>
<dbReference type="eggNOG" id="COG4471">
    <property type="taxonomic scope" value="Bacteria"/>
</dbReference>
<comment type="caution">
    <text evidence="3">The sequence shown here is derived from an EMBL/GenBank/DDBJ whole genome shotgun (WGS) entry which is preliminary data.</text>
</comment>
<accession>G5KCI6</accession>
<evidence type="ECO:0000313" key="4">
    <source>
        <dbReference type="Proteomes" id="UP000005388"/>
    </source>
</evidence>
<dbReference type="RefSeq" id="WP_006739380.1">
    <property type="nucleotide sequence ID" value="NZ_AEUZ02000001.1"/>
</dbReference>
<dbReference type="NCBIfam" id="NF002631">
    <property type="entry name" value="PRK02302.1"/>
    <property type="match status" value="1"/>
</dbReference>
<keyword evidence="1 2" id="KW-0963">Cytoplasm</keyword>
<evidence type="ECO:0000256" key="2">
    <source>
        <dbReference type="HAMAP-Rule" id="MF_01126"/>
    </source>
</evidence>
<comment type="similarity">
    <text evidence="2">Belongs to the UPF0298 family.</text>
</comment>